<accession>A0ABS1JAJ3</accession>
<protein>
    <recommendedName>
        <fullName evidence="5">Lipoprotein</fullName>
    </recommendedName>
</protein>
<feature type="compositionally biased region" description="Low complexity" evidence="1">
    <location>
        <begin position="47"/>
        <end position="57"/>
    </location>
</feature>
<dbReference type="Proteomes" id="UP000602284">
    <property type="component" value="Unassembled WGS sequence"/>
</dbReference>
<comment type="caution">
    <text evidence="3">The sequence shown here is derived from an EMBL/GenBank/DDBJ whole genome shotgun (WGS) entry which is preliminary data.</text>
</comment>
<evidence type="ECO:0000256" key="1">
    <source>
        <dbReference type="SAM" id="MobiDB-lite"/>
    </source>
</evidence>
<organism evidence="3 4">
    <name type="scientific">Tumebacillus amylolyticus</name>
    <dbReference type="NCBI Taxonomy" id="2801339"/>
    <lineage>
        <taxon>Bacteria</taxon>
        <taxon>Bacillati</taxon>
        <taxon>Bacillota</taxon>
        <taxon>Bacilli</taxon>
        <taxon>Bacillales</taxon>
        <taxon>Alicyclobacillaceae</taxon>
        <taxon>Tumebacillus</taxon>
    </lineage>
</organism>
<proteinExistence type="predicted"/>
<feature type="signal peptide" evidence="2">
    <location>
        <begin position="1"/>
        <end position="30"/>
    </location>
</feature>
<reference evidence="3 4" key="1">
    <citation type="submission" date="2021-01" db="EMBL/GenBank/DDBJ databases">
        <title>Tumebacillus sp. strain ITR2 16S ribosomal RNA gene Genome sequencing and assembly.</title>
        <authorList>
            <person name="Kang M."/>
        </authorList>
    </citation>
    <scope>NUCLEOTIDE SEQUENCE [LARGE SCALE GENOMIC DNA]</scope>
    <source>
        <strain evidence="3 4">ITR2</strain>
    </source>
</reference>
<dbReference type="EMBL" id="JAEQNB010000003">
    <property type="protein sequence ID" value="MBL0387306.1"/>
    <property type="molecule type" value="Genomic_DNA"/>
</dbReference>
<feature type="compositionally biased region" description="Low complexity" evidence="1">
    <location>
        <begin position="29"/>
        <end position="40"/>
    </location>
</feature>
<evidence type="ECO:0008006" key="5">
    <source>
        <dbReference type="Google" id="ProtNLM"/>
    </source>
</evidence>
<evidence type="ECO:0000313" key="4">
    <source>
        <dbReference type="Proteomes" id="UP000602284"/>
    </source>
</evidence>
<name>A0ABS1JAJ3_9BACL</name>
<keyword evidence="2" id="KW-0732">Signal</keyword>
<evidence type="ECO:0000256" key="2">
    <source>
        <dbReference type="SAM" id="SignalP"/>
    </source>
</evidence>
<dbReference type="RefSeq" id="WP_201635169.1">
    <property type="nucleotide sequence ID" value="NZ_JAEQNB010000003.1"/>
</dbReference>
<evidence type="ECO:0000313" key="3">
    <source>
        <dbReference type="EMBL" id="MBL0387306.1"/>
    </source>
</evidence>
<keyword evidence="4" id="KW-1185">Reference proteome</keyword>
<dbReference type="PROSITE" id="PS51257">
    <property type="entry name" value="PROKAR_LIPOPROTEIN"/>
    <property type="match status" value="1"/>
</dbReference>
<feature type="chain" id="PRO_5045047981" description="Lipoprotein" evidence="2">
    <location>
        <begin position="31"/>
        <end position="202"/>
    </location>
</feature>
<feature type="region of interest" description="Disordered" evidence="1">
    <location>
        <begin position="29"/>
        <end position="67"/>
    </location>
</feature>
<sequence length="202" mass="22044">MFKTKRVYWLHVAAAAGLALMLTGCSQQTAQPTPTKQVPTPTQPNVPKESGTSSETPTPTPSVDKTDDEIQVEIKEKLNRLTHTQGYILPTDSSQQVVGATTLAEVSELLRKKGYSSDLAHKLTASFYQEQGSAVTIIAKDGYVGAFDPALDAVLARKNKYSWTVTQKHPDDALYGPHTATYEVEVLKDGSYRLNSWSVSSL</sequence>
<gene>
    <name evidence="3" type="ORF">JJB07_11650</name>
</gene>